<dbReference type="InterPro" id="IPR001789">
    <property type="entry name" value="Sig_transdc_resp-reg_receiver"/>
</dbReference>
<dbReference type="GO" id="GO:0005737">
    <property type="term" value="C:cytoplasm"/>
    <property type="evidence" value="ECO:0007669"/>
    <property type="project" value="UniProtKB-SubCell"/>
</dbReference>
<dbReference type="PANTHER" id="PTHR42872:SF3">
    <property type="entry name" value="PROTEIN-GLUTAMATE METHYLESTERASE_PROTEIN-GLUTAMINE GLUTAMINASE 1"/>
    <property type="match status" value="1"/>
</dbReference>
<dbReference type="PANTHER" id="PTHR42872">
    <property type="entry name" value="PROTEIN-GLUTAMATE METHYLESTERASE/PROTEIN-GLUTAMINE GLUTAMINASE"/>
    <property type="match status" value="1"/>
</dbReference>
<dbReference type="SUPFAM" id="SSF52738">
    <property type="entry name" value="Methylesterase CheB, C-terminal domain"/>
    <property type="match status" value="1"/>
</dbReference>
<dbReference type="NCBIfam" id="NF001965">
    <property type="entry name" value="PRK00742.1"/>
    <property type="match status" value="1"/>
</dbReference>
<dbReference type="PROSITE" id="PS50110">
    <property type="entry name" value="RESPONSE_REGULATORY"/>
    <property type="match status" value="1"/>
</dbReference>
<dbReference type="OrthoDB" id="9793421at2"/>
<dbReference type="KEGG" id="vbh:CMV30_02890"/>
<dbReference type="CDD" id="cd17541">
    <property type="entry name" value="REC_CheB-like"/>
    <property type="match status" value="1"/>
</dbReference>
<evidence type="ECO:0000256" key="1">
    <source>
        <dbReference type="ARBA" id="ARBA00022801"/>
    </source>
</evidence>
<dbReference type="Proteomes" id="UP000217265">
    <property type="component" value="Chromosome"/>
</dbReference>
<evidence type="ECO:0000259" key="6">
    <source>
        <dbReference type="PROSITE" id="PS50110"/>
    </source>
</evidence>
<comment type="similarity">
    <text evidence="3">Belongs to the CheB family.</text>
</comment>
<dbReference type="InterPro" id="IPR008248">
    <property type="entry name" value="CheB-like"/>
</dbReference>
<keyword evidence="3 5" id="KW-0597">Phosphoprotein</keyword>
<keyword evidence="3 4" id="KW-0145">Chemotaxis</keyword>
<dbReference type="InterPro" id="IPR000673">
    <property type="entry name" value="Sig_transdc_resp-reg_Me-estase"/>
</dbReference>
<dbReference type="EC" id="3.1.1.61" evidence="3"/>
<protein>
    <recommendedName>
        <fullName evidence="3">Protein-glutamate methylesterase/protein-glutamine glutaminase</fullName>
        <ecNumber evidence="3">3.1.1.61</ecNumber>
        <ecNumber evidence="3">3.5.1.44</ecNumber>
    </recommendedName>
</protein>
<evidence type="ECO:0000256" key="3">
    <source>
        <dbReference type="HAMAP-Rule" id="MF_00099"/>
    </source>
</evidence>
<comment type="domain">
    <text evidence="3">Contains a C-terminal catalytic domain, and an N-terminal region which modulates catalytic activity.</text>
</comment>
<comment type="catalytic activity">
    <reaction evidence="3">
        <text>L-glutaminyl-[protein] + H2O = L-glutamyl-[protein] + NH4(+)</text>
        <dbReference type="Rhea" id="RHEA:16441"/>
        <dbReference type="Rhea" id="RHEA-COMP:10207"/>
        <dbReference type="Rhea" id="RHEA-COMP:10208"/>
        <dbReference type="ChEBI" id="CHEBI:15377"/>
        <dbReference type="ChEBI" id="CHEBI:28938"/>
        <dbReference type="ChEBI" id="CHEBI:29973"/>
        <dbReference type="ChEBI" id="CHEBI:30011"/>
        <dbReference type="EC" id="3.5.1.44"/>
    </reaction>
</comment>
<dbReference type="InterPro" id="IPR011006">
    <property type="entry name" value="CheY-like_superfamily"/>
</dbReference>
<organism evidence="8 9">
    <name type="scientific">Nibricoccus aquaticus</name>
    <dbReference type="NCBI Taxonomy" id="2576891"/>
    <lineage>
        <taxon>Bacteria</taxon>
        <taxon>Pseudomonadati</taxon>
        <taxon>Verrucomicrobiota</taxon>
        <taxon>Opitutia</taxon>
        <taxon>Opitutales</taxon>
        <taxon>Opitutaceae</taxon>
        <taxon>Nibricoccus</taxon>
    </lineage>
</organism>
<comment type="catalytic activity">
    <reaction evidence="2 3">
        <text>[protein]-L-glutamate 5-O-methyl ester + H2O = L-glutamyl-[protein] + methanol + H(+)</text>
        <dbReference type="Rhea" id="RHEA:23236"/>
        <dbReference type="Rhea" id="RHEA-COMP:10208"/>
        <dbReference type="Rhea" id="RHEA-COMP:10311"/>
        <dbReference type="ChEBI" id="CHEBI:15377"/>
        <dbReference type="ChEBI" id="CHEBI:15378"/>
        <dbReference type="ChEBI" id="CHEBI:17790"/>
        <dbReference type="ChEBI" id="CHEBI:29973"/>
        <dbReference type="ChEBI" id="CHEBI:82795"/>
        <dbReference type="EC" id="3.1.1.61"/>
    </reaction>
</comment>
<dbReference type="Pfam" id="PF01339">
    <property type="entry name" value="CheB_methylest"/>
    <property type="match status" value="1"/>
</dbReference>
<dbReference type="CDD" id="cd16432">
    <property type="entry name" value="CheB_Rec"/>
    <property type="match status" value="1"/>
</dbReference>
<evidence type="ECO:0000313" key="8">
    <source>
        <dbReference type="EMBL" id="ATC65953.1"/>
    </source>
</evidence>
<keyword evidence="9" id="KW-1185">Reference proteome</keyword>
<evidence type="ECO:0000313" key="9">
    <source>
        <dbReference type="Proteomes" id="UP000217265"/>
    </source>
</evidence>
<evidence type="ECO:0000256" key="5">
    <source>
        <dbReference type="PROSITE-ProRule" id="PRU00169"/>
    </source>
</evidence>
<comment type="function">
    <text evidence="3">Involved in chemotaxis. Part of a chemotaxis signal transduction system that modulates chemotaxis in response to various stimuli. Catalyzes the demethylation of specific methylglutamate residues introduced into the chemoreceptors (methyl-accepting chemotaxis proteins or MCP) by CheR. Also mediates the irreversible deamidation of specific glutamine residues to glutamic acid.</text>
</comment>
<name>A0A290QBX4_9BACT</name>
<dbReference type="AlphaFoldDB" id="A0A290QBX4"/>
<comment type="subcellular location">
    <subcellularLocation>
        <location evidence="3">Cytoplasm</location>
    </subcellularLocation>
</comment>
<dbReference type="Gene3D" id="3.40.50.2300">
    <property type="match status" value="1"/>
</dbReference>
<dbReference type="EMBL" id="CP023344">
    <property type="protein sequence ID" value="ATC65953.1"/>
    <property type="molecule type" value="Genomic_DNA"/>
</dbReference>
<accession>A0A290QBX4</accession>
<evidence type="ECO:0000256" key="4">
    <source>
        <dbReference type="PROSITE-ProRule" id="PRU00050"/>
    </source>
</evidence>
<feature type="active site" evidence="3 4">
    <location>
        <position position="281"/>
    </location>
</feature>
<proteinExistence type="inferred from homology"/>
<dbReference type="InterPro" id="IPR035909">
    <property type="entry name" value="CheB_C"/>
</dbReference>
<comment type="PTM">
    <text evidence="3">Phosphorylated by CheA. Phosphorylation of the N-terminal regulatory domain activates the methylesterase activity.</text>
</comment>
<dbReference type="GO" id="GO:0000156">
    <property type="term" value="F:phosphorelay response regulator activity"/>
    <property type="evidence" value="ECO:0007669"/>
    <property type="project" value="InterPro"/>
</dbReference>
<dbReference type="HAMAP" id="MF_00099">
    <property type="entry name" value="CheB_chemtxs"/>
    <property type="match status" value="1"/>
</dbReference>
<dbReference type="SMART" id="SM00448">
    <property type="entry name" value="REC"/>
    <property type="match status" value="1"/>
</dbReference>
<sequence>MRRLLTEALKRDPRIEVVGTAPNGRIALQKIPQVNPDLVTLDMEMPDLDGLSTLRELRRTHPKLPVIMFSALTQRGAVSTLDALAAGADDYVTKPVESSDLAACIAQLEAELLPKIHAHCRALTTRVQPAPPTANARTTPPFAGHPRSFDLLCIGTSTGGPNALAELFQKLTAPLPVPVAIVQHMPPMFTKLLADRLNNIPGHLRCHEAADAEPMLPGHAYLAPGGRHLAIKRQLDGTFVTQLTDTPPENSCRPAVDVLFRTAAETNAHILAVVMTGMGSDGLHGARLIAARGGRILVQDEASSVVWGMPGAIAQAGLANTVKPIPELAFEIVRRLGSPHLAPA</sequence>
<reference evidence="8 9" key="1">
    <citation type="submission" date="2017-09" db="EMBL/GenBank/DDBJ databases">
        <title>Complete genome sequence of Verrucomicrobial strain HZ-65, isolated from freshwater.</title>
        <authorList>
            <person name="Choi A."/>
        </authorList>
    </citation>
    <scope>NUCLEOTIDE SEQUENCE [LARGE SCALE GENOMIC DNA]</scope>
    <source>
        <strain evidence="8 9">HZ-65</strain>
    </source>
</reference>
<gene>
    <name evidence="3" type="primary">cheB</name>
    <name evidence="8" type="ORF">CMV30_02890</name>
</gene>
<feature type="domain" description="CheB-type methylesterase" evidence="7">
    <location>
        <begin position="141"/>
        <end position="339"/>
    </location>
</feature>
<dbReference type="EC" id="3.5.1.44" evidence="3"/>
<dbReference type="GO" id="GO:0008984">
    <property type="term" value="F:protein-glutamate methylesterase activity"/>
    <property type="evidence" value="ECO:0007669"/>
    <property type="project" value="UniProtKB-UniRule"/>
</dbReference>
<dbReference type="Pfam" id="PF00072">
    <property type="entry name" value="Response_reg"/>
    <property type="match status" value="1"/>
</dbReference>
<dbReference type="PIRSF" id="PIRSF000876">
    <property type="entry name" value="RR_chemtxs_CheB"/>
    <property type="match status" value="1"/>
</dbReference>
<dbReference type="GO" id="GO:0050568">
    <property type="term" value="F:protein-glutamine glutaminase activity"/>
    <property type="evidence" value="ECO:0007669"/>
    <property type="project" value="UniProtKB-UniRule"/>
</dbReference>
<feature type="domain" description="Response regulatory" evidence="6">
    <location>
        <begin position="1"/>
        <end position="109"/>
    </location>
</feature>
<feature type="modified residue" description="4-aspartylphosphate" evidence="3 5">
    <location>
        <position position="42"/>
    </location>
</feature>
<dbReference type="Gene3D" id="3.40.50.180">
    <property type="entry name" value="Methylesterase CheB, C-terminal domain"/>
    <property type="match status" value="1"/>
</dbReference>
<evidence type="ECO:0000259" key="7">
    <source>
        <dbReference type="PROSITE" id="PS50122"/>
    </source>
</evidence>
<keyword evidence="1 3" id="KW-0378">Hydrolase</keyword>
<dbReference type="PROSITE" id="PS50122">
    <property type="entry name" value="CHEB"/>
    <property type="match status" value="1"/>
</dbReference>
<keyword evidence="3" id="KW-0963">Cytoplasm</keyword>
<dbReference type="SUPFAM" id="SSF52172">
    <property type="entry name" value="CheY-like"/>
    <property type="match status" value="1"/>
</dbReference>
<feature type="active site" evidence="3 4">
    <location>
        <position position="157"/>
    </location>
</feature>
<evidence type="ECO:0000256" key="2">
    <source>
        <dbReference type="ARBA" id="ARBA00048267"/>
    </source>
</evidence>
<feature type="active site" evidence="3 4">
    <location>
        <position position="184"/>
    </location>
</feature>
<dbReference type="GO" id="GO:0006935">
    <property type="term" value="P:chemotaxis"/>
    <property type="evidence" value="ECO:0007669"/>
    <property type="project" value="UniProtKB-UniRule"/>
</dbReference>